<dbReference type="InterPro" id="IPR009008">
    <property type="entry name" value="Val/Leu/Ile-tRNA-synth_edit"/>
</dbReference>
<organism evidence="10 11">
    <name type="scientific">Elysia chlorotica</name>
    <name type="common">Eastern emerald elysia</name>
    <name type="synonym">Sea slug</name>
    <dbReference type="NCBI Taxonomy" id="188477"/>
    <lineage>
        <taxon>Eukaryota</taxon>
        <taxon>Metazoa</taxon>
        <taxon>Spiralia</taxon>
        <taxon>Lophotrochozoa</taxon>
        <taxon>Mollusca</taxon>
        <taxon>Gastropoda</taxon>
        <taxon>Heterobranchia</taxon>
        <taxon>Euthyneura</taxon>
        <taxon>Panpulmonata</taxon>
        <taxon>Sacoglossa</taxon>
        <taxon>Placobranchoidea</taxon>
        <taxon>Plakobranchidae</taxon>
        <taxon>Elysia</taxon>
    </lineage>
</organism>
<evidence type="ECO:0000256" key="4">
    <source>
        <dbReference type="ARBA" id="ARBA00022840"/>
    </source>
</evidence>
<dbReference type="Proteomes" id="UP000271974">
    <property type="component" value="Unassembled WGS sequence"/>
</dbReference>
<dbReference type="GO" id="GO:0002161">
    <property type="term" value="F:aminoacyl-tRNA deacylase activity"/>
    <property type="evidence" value="ECO:0007669"/>
    <property type="project" value="InterPro"/>
</dbReference>
<keyword evidence="11" id="KW-1185">Reference proteome</keyword>
<dbReference type="OrthoDB" id="10249672at2759"/>
<feature type="domain" description="Methionyl/Valyl/Leucyl/Isoleucyl-tRNA synthetase anticodon-binding" evidence="8">
    <location>
        <begin position="399"/>
        <end position="493"/>
    </location>
</feature>
<dbReference type="InterPro" id="IPR015413">
    <property type="entry name" value="Methionyl/Leucyl_tRNA_Synth"/>
</dbReference>
<keyword evidence="3 7" id="KW-0547">Nucleotide-binding</keyword>
<dbReference type="EMBL" id="RQTK01000130">
    <property type="protein sequence ID" value="RUS86731.1"/>
    <property type="molecule type" value="Genomic_DNA"/>
</dbReference>
<dbReference type="Gene3D" id="1.10.730.10">
    <property type="entry name" value="Isoleucyl-tRNA Synthetase, Domain 1"/>
    <property type="match status" value="1"/>
</dbReference>
<dbReference type="Gene3D" id="3.40.50.620">
    <property type="entry name" value="HUPs"/>
    <property type="match status" value="1"/>
</dbReference>
<evidence type="ECO:0000256" key="1">
    <source>
        <dbReference type="ARBA" id="ARBA00005594"/>
    </source>
</evidence>
<dbReference type="InterPro" id="IPR013155">
    <property type="entry name" value="M/V/L/I-tRNA-synth_anticd-bd"/>
</dbReference>
<keyword evidence="5 7" id="KW-0648">Protein biosynthesis</keyword>
<dbReference type="STRING" id="188477.A0A433TYV1"/>
<dbReference type="AlphaFoldDB" id="A0A433TYV1"/>
<proteinExistence type="inferred from homology"/>
<keyword evidence="4 7" id="KW-0067">ATP-binding</keyword>
<dbReference type="InterPro" id="IPR014729">
    <property type="entry name" value="Rossmann-like_a/b/a_fold"/>
</dbReference>
<dbReference type="Pfam" id="PF08264">
    <property type="entry name" value="Anticodon_1"/>
    <property type="match status" value="1"/>
</dbReference>
<feature type="domain" description="Methionyl/Leucyl tRNA synthetase" evidence="9">
    <location>
        <begin position="264"/>
        <end position="364"/>
    </location>
</feature>
<dbReference type="GO" id="GO:0006429">
    <property type="term" value="P:leucyl-tRNA aminoacylation"/>
    <property type="evidence" value="ECO:0007669"/>
    <property type="project" value="InterPro"/>
</dbReference>
<dbReference type="SUPFAM" id="SSF50677">
    <property type="entry name" value="ValRS/IleRS/LeuRS editing domain"/>
    <property type="match status" value="1"/>
</dbReference>
<dbReference type="Pfam" id="PF09334">
    <property type="entry name" value="tRNA-synt_1g"/>
    <property type="match status" value="1"/>
</dbReference>
<accession>A0A433TYV1</accession>
<evidence type="ECO:0000256" key="2">
    <source>
        <dbReference type="ARBA" id="ARBA00022598"/>
    </source>
</evidence>
<keyword evidence="2 7" id="KW-0436">Ligase</keyword>
<dbReference type="PANTHER" id="PTHR45794">
    <property type="entry name" value="LEUCYL-TRNA SYNTHETASE"/>
    <property type="match status" value="1"/>
</dbReference>
<keyword evidence="6 7" id="KW-0030">Aminoacyl-tRNA synthetase</keyword>
<evidence type="ECO:0000256" key="6">
    <source>
        <dbReference type="ARBA" id="ARBA00023146"/>
    </source>
</evidence>
<dbReference type="GO" id="GO:0004823">
    <property type="term" value="F:leucine-tRNA ligase activity"/>
    <property type="evidence" value="ECO:0007669"/>
    <property type="project" value="InterPro"/>
</dbReference>
<dbReference type="GO" id="GO:0005524">
    <property type="term" value="F:ATP binding"/>
    <property type="evidence" value="ECO:0007669"/>
    <property type="project" value="UniProtKB-KW"/>
</dbReference>
<name>A0A433TYV1_ELYCH</name>
<evidence type="ECO:0000259" key="8">
    <source>
        <dbReference type="Pfam" id="PF08264"/>
    </source>
</evidence>
<evidence type="ECO:0000256" key="5">
    <source>
        <dbReference type="ARBA" id="ARBA00022917"/>
    </source>
</evidence>
<dbReference type="InterPro" id="IPR009080">
    <property type="entry name" value="tRNAsynth_Ia_anticodon-bd"/>
</dbReference>
<dbReference type="SUPFAM" id="SSF47323">
    <property type="entry name" value="Anticodon-binding domain of a subclass of class I aminoacyl-tRNA synthetases"/>
    <property type="match status" value="1"/>
</dbReference>
<comment type="similarity">
    <text evidence="1 7">Belongs to the class-I aminoacyl-tRNA synthetase family.</text>
</comment>
<evidence type="ECO:0000313" key="11">
    <source>
        <dbReference type="Proteomes" id="UP000271974"/>
    </source>
</evidence>
<dbReference type="InterPro" id="IPR004493">
    <property type="entry name" value="Leu-tRNA-synth_Ia_arc/euk"/>
</dbReference>
<reference evidence="10 11" key="1">
    <citation type="submission" date="2019-01" db="EMBL/GenBank/DDBJ databases">
        <title>A draft genome assembly of the solar-powered sea slug Elysia chlorotica.</title>
        <authorList>
            <person name="Cai H."/>
            <person name="Li Q."/>
            <person name="Fang X."/>
            <person name="Li J."/>
            <person name="Curtis N.E."/>
            <person name="Altenburger A."/>
            <person name="Shibata T."/>
            <person name="Feng M."/>
            <person name="Maeda T."/>
            <person name="Schwartz J.A."/>
            <person name="Shigenobu S."/>
            <person name="Lundholm N."/>
            <person name="Nishiyama T."/>
            <person name="Yang H."/>
            <person name="Hasebe M."/>
            <person name="Li S."/>
            <person name="Pierce S.K."/>
            <person name="Wang J."/>
        </authorList>
    </citation>
    <scope>NUCLEOTIDE SEQUENCE [LARGE SCALE GENOMIC DNA]</scope>
    <source>
        <strain evidence="10">EC2010</strain>
        <tissue evidence="10">Whole organism of an adult</tissue>
    </source>
</reference>
<evidence type="ECO:0000256" key="7">
    <source>
        <dbReference type="RuleBase" id="RU363039"/>
    </source>
</evidence>
<dbReference type="CDD" id="cd07959">
    <property type="entry name" value="Anticodon_Ia_Leu_AEc"/>
    <property type="match status" value="1"/>
</dbReference>
<dbReference type="SUPFAM" id="SSF52374">
    <property type="entry name" value="Nucleotidylyl transferase"/>
    <property type="match status" value="1"/>
</dbReference>
<protein>
    <submittedName>
        <fullName evidence="10">Uncharacterized protein</fullName>
    </submittedName>
</protein>
<evidence type="ECO:0000313" key="10">
    <source>
        <dbReference type="EMBL" id="RUS86731.1"/>
    </source>
</evidence>
<evidence type="ECO:0000259" key="9">
    <source>
        <dbReference type="Pfam" id="PF09334"/>
    </source>
</evidence>
<sequence>MGAALDAPLSRHKTLYTLPKTDIPIDKGTGILPGVPADSPDDVVALRELRDSQSLREQYGLTEEMLADCEGQNGEPEVSPSSHVDGQSVEDVRTTLQAHMVSKGEALIYMEPEQRVMSRSGSECVAALCDQWYLDYGAADWRAMSQRCLARMNLFYDAAREQFERSVSNLGEHACSRTDGLGSRIPWDRRYLIENMSDSNINMAYYTVCPLLQGYHWDGSQAGPAGIRPEQLTPEVWDYIMLKDKPYPCGCDIPRATLDALRREFEYWYPVDDRISGKDLIPNNLTYYIYGHTAMWPDDESKWPKAIRANGHLLINSKKMSKSTGNFCTLKEAIERFSADGMRLTLAAAGDGLEDADFREREAQAGLLSLHAFLAWVREMIKVKASLRRGDNSFWDIAFASEISDTIRQTREHYEKHLYKEAANTGFFGFQLKLGWYREMEPHGMHYDLVFRFIEIQALLVAPICPHMAECVWGLLGKTKSVMWAAWPDAGHIDHSVLAASRHLRACLKEFKARHEAFMGAGDEHQNILERPTHATVWVARPFSTTVTTQEEGQSENYQTNGKAPDLVGSDTAPVLDEVKLFTDNSDCIVRVLGLAGVEVRTADDCTSDDVRQACSPGKPVISFDTQGKLEN</sequence>
<comment type="caution">
    <text evidence="10">The sequence shown here is derived from an EMBL/GenBank/DDBJ whole genome shotgun (WGS) entry which is preliminary data.</text>
</comment>
<gene>
    <name evidence="10" type="ORF">EGW08_005521</name>
</gene>
<dbReference type="PANTHER" id="PTHR45794:SF1">
    <property type="entry name" value="LEUCINE--TRNA LIGASE, CYTOPLASMIC"/>
    <property type="match status" value="1"/>
</dbReference>
<evidence type="ECO:0000256" key="3">
    <source>
        <dbReference type="ARBA" id="ARBA00022741"/>
    </source>
</evidence>